<name>A0A2U3KIA7_9FIRM</name>
<dbReference type="Gene3D" id="2.60.40.10">
    <property type="entry name" value="Immunoglobulins"/>
    <property type="match status" value="2"/>
</dbReference>
<accession>A0A2U3KIA7</accession>
<sequence length="892" mass="91739">MSVGANNFTTGLSLQAVNVQAYTLSMSAPASVTVGTTNNVTATLLDATGTPVVGQTLTITSPTELSATITMPTPTDTDGKTTVSVTWSQTGHQIVTATYQNVQSSAVVNVIPIDPQNPPLGVTISYSFIQNNLSPMVISTGQKTILTGKLVDNFSNPVPNALVAASTTGNWGTTPITTTLSDGTFSMSITPTQTGSFPISLATGTMTPVSTGLTLTVSPTQGYTMQFVTATNPATVGVNTSYKIKLLDQSGNAVVGVQPVFSSPTDITATSVTGPATDGSGYSTISTFIFDKSGIQTMLATWPAQSNVSCAAAVTVNAGAPMKFVNCSIAPSQVQVGSTAIITGTVEDNWSNLVTSGTVTAAVTSGTAETTANGTIQSNGSFTATVSAITAGTVNTFTLTDGSATATVGPLTVVPKAATLTLTPQNGTSIADLNSGFPIVANIKDGSGNPIQNVSVTFVVSPNALAGFSANPATTDVNGNASPSITFSQTGDQTVTANCTVNGQALSANMYVYVSTPVLANIAWTSVTPTTVTAGNTVSISGQALDQFGHGMPDGTGVTLSMPGSNATNTTVYTYHSGSNYGLFSGLLVPTKAGTWTLLGNLGISYGSSIQVNSGQPIGGTIGYATAPFYQFDSVTVTTHIVDTYGNSVPNSSVVLSCSGSGIPTITQPSLTDVNGNTTIVEGPFNTTGNFKFDASVSGTIINGAWFSVLPPVPSNLTLNASSYICDKFIYAAPAFLDNIGLKDPISSNPAYITAHVTDSRGYPVQNVQVTFSVPSVTVKTSLPELWLDYTLGSFDAYAIPGSASTLLWSAQYYYNFSNNSYAISGSPTTNQFTVTTDTNGNAYLYFTVFAEAVFYSSSSYNPSNTVAQESIINATFNGNITSTSYTFITVY</sequence>
<comment type="similarity">
    <text evidence="1">Belongs to the intimin/invasin family.</text>
</comment>
<reference evidence="4" key="1">
    <citation type="submission" date="2018-02" db="EMBL/GenBank/DDBJ databases">
        <authorList>
            <person name="Hausmann B."/>
        </authorList>
    </citation>
    <scope>NUCLEOTIDE SEQUENCE [LARGE SCALE GENOMIC DNA]</scope>
    <source>
        <strain evidence="4">Peat soil MAG SbF1</strain>
    </source>
</reference>
<dbReference type="InterPro" id="IPR003344">
    <property type="entry name" value="Big_1_dom"/>
</dbReference>
<dbReference type="PANTHER" id="PTHR39576">
    <property type="entry name" value="ATTACHING AND EFFACING PROTEIN HOMOLOG-RELATED-RELATED"/>
    <property type="match status" value="1"/>
</dbReference>
<dbReference type="EMBL" id="OMOF01000116">
    <property type="protein sequence ID" value="SPF39267.1"/>
    <property type="molecule type" value="Genomic_DNA"/>
</dbReference>
<evidence type="ECO:0000313" key="4">
    <source>
        <dbReference type="Proteomes" id="UP000238916"/>
    </source>
</evidence>
<feature type="domain" description="Big-1" evidence="2">
    <location>
        <begin position="21"/>
        <end position="113"/>
    </location>
</feature>
<evidence type="ECO:0000256" key="1">
    <source>
        <dbReference type="ARBA" id="ARBA00010116"/>
    </source>
</evidence>
<dbReference type="InterPro" id="IPR008964">
    <property type="entry name" value="Invasin/intimin_cell_adhesion"/>
</dbReference>
<dbReference type="SUPFAM" id="SSF49373">
    <property type="entry name" value="Invasin/intimin cell-adhesion fragments"/>
    <property type="match status" value="3"/>
</dbReference>
<evidence type="ECO:0000259" key="2">
    <source>
        <dbReference type="PROSITE" id="PS51127"/>
    </source>
</evidence>
<dbReference type="PANTHER" id="PTHR39576:SF1">
    <property type="entry name" value="INVASIN"/>
    <property type="match status" value="1"/>
</dbReference>
<organism evidence="3 4">
    <name type="scientific">Candidatus Desulfosporosinus infrequens</name>
    <dbReference type="NCBI Taxonomy" id="2043169"/>
    <lineage>
        <taxon>Bacteria</taxon>
        <taxon>Bacillati</taxon>
        <taxon>Bacillota</taxon>
        <taxon>Clostridia</taxon>
        <taxon>Eubacteriales</taxon>
        <taxon>Desulfitobacteriaceae</taxon>
        <taxon>Desulfosporosinus</taxon>
    </lineage>
</organism>
<protein>
    <recommendedName>
        <fullName evidence="2">Big-1 domain-containing protein</fullName>
    </recommendedName>
</protein>
<dbReference type="Proteomes" id="UP000238916">
    <property type="component" value="Unassembled WGS sequence"/>
</dbReference>
<dbReference type="GO" id="GO:0009279">
    <property type="term" value="C:cell outer membrane"/>
    <property type="evidence" value="ECO:0007669"/>
    <property type="project" value="TreeGrafter"/>
</dbReference>
<dbReference type="PROSITE" id="PS51127">
    <property type="entry name" value="BIG1"/>
    <property type="match status" value="2"/>
</dbReference>
<dbReference type="InterPro" id="IPR051715">
    <property type="entry name" value="Intimin-Invasin_domain"/>
</dbReference>
<dbReference type="AlphaFoldDB" id="A0A2U3KIA7"/>
<dbReference type="SMART" id="SM00634">
    <property type="entry name" value="BID_1"/>
    <property type="match status" value="2"/>
</dbReference>
<dbReference type="Pfam" id="PF02369">
    <property type="entry name" value="Big_1"/>
    <property type="match status" value="1"/>
</dbReference>
<dbReference type="InterPro" id="IPR013783">
    <property type="entry name" value="Ig-like_fold"/>
</dbReference>
<evidence type="ECO:0000313" key="3">
    <source>
        <dbReference type="EMBL" id="SPF39267.1"/>
    </source>
</evidence>
<gene>
    <name evidence="3" type="ORF">SBF1_2020002</name>
</gene>
<feature type="domain" description="Big-1" evidence="2">
    <location>
        <begin position="419"/>
        <end position="514"/>
    </location>
</feature>
<proteinExistence type="inferred from homology"/>